<feature type="region of interest" description="Disordered" evidence="1">
    <location>
        <begin position="1241"/>
        <end position="1260"/>
    </location>
</feature>
<dbReference type="CDD" id="cd06141">
    <property type="entry name" value="WRN_exo"/>
    <property type="match status" value="1"/>
</dbReference>
<evidence type="ECO:0008006" key="6">
    <source>
        <dbReference type="Google" id="ProtNLM"/>
    </source>
</evidence>
<evidence type="ECO:0000256" key="1">
    <source>
        <dbReference type="SAM" id="MobiDB-lite"/>
    </source>
</evidence>
<dbReference type="Proteomes" id="UP001218188">
    <property type="component" value="Unassembled WGS sequence"/>
</dbReference>
<organism evidence="4 5">
    <name type="scientific">Mycena alexandri</name>
    <dbReference type="NCBI Taxonomy" id="1745969"/>
    <lineage>
        <taxon>Eukaryota</taxon>
        <taxon>Fungi</taxon>
        <taxon>Dikarya</taxon>
        <taxon>Basidiomycota</taxon>
        <taxon>Agaricomycotina</taxon>
        <taxon>Agaricomycetes</taxon>
        <taxon>Agaricomycetidae</taxon>
        <taxon>Agaricales</taxon>
        <taxon>Marasmiineae</taxon>
        <taxon>Mycenaceae</taxon>
        <taxon>Mycena</taxon>
    </lineage>
</organism>
<dbReference type="InterPro" id="IPR036397">
    <property type="entry name" value="RNaseH_sf"/>
</dbReference>
<dbReference type="InterPro" id="IPR046616">
    <property type="entry name" value="DUF6729"/>
</dbReference>
<reference evidence="4" key="1">
    <citation type="submission" date="2023-03" db="EMBL/GenBank/DDBJ databases">
        <title>Massive genome expansion in bonnet fungi (Mycena s.s.) driven by repeated elements and novel gene families across ecological guilds.</title>
        <authorList>
            <consortium name="Lawrence Berkeley National Laboratory"/>
            <person name="Harder C.B."/>
            <person name="Miyauchi S."/>
            <person name="Viragh M."/>
            <person name="Kuo A."/>
            <person name="Thoen E."/>
            <person name="Andreopoulos B."/>
            <person name="Lu D."/>
            <person name="Skrede I."/>
            <person name="Drula E."/>
            <person name="Henrissat B."/>
            <person name="Morin E."/>
            <person name="Kohler A."/>
            <person name="Barry K."/>
            <person name="LaButti K."/>
            <person name="Morin E."/>
            <person name="Salamov A."/>
            <person name="Lipzen A."/>
            <person name="Mereny Z."/>
            <person name="Hegedus B."/>
            <person name="Baldrian P."/>
            <person name="Stursova M."/>
            <person name="Weitz H."/>
            <person name="Taylor A."/>
            <person name="Grigoriev I.V."/>
            <person name="Nagy L.G."/>
            <person name="Martin F."/>
            <person name="Kauserud H."/>
        </authorList>
    </citation>
    <scope>NUCLEOTIDE SEQUENCE</scope>
    <source>
        <strain evidence="4">CBHHK200</strain>
    </source>
</reference>
<dbReference type="SUPFAM" id="SSF53098">
    <property type="entry name" value="Ribonuclease H-like"/>
    <property type="match status" value="1"/>
</dbReference>
<evidence type="ECO:0000313" key="4">
    <source>
        <dbReference type="EMBL" id="KAJ7017554.1"/>
    </source>
</evidence>
<evidence type="ECO:0000259" key="3">
    <source>
        <dbReference type="Pfam" id="PF20499"/>
    </source>
</evidence>
<proteinExistence type="predicted"/>
<dbReference type="EMBL" id="JARJCM010000397">
    <property type="protein sequence ID" value="KAJ7017554.1"/>
    <property type="molecule type" value="Genomic_DNA"/>
</dbReference>
<dbReference type="Pfam" id="PF01612">
    <property type="entry name" value="DNA_pol_A_exo1"/>
    <property type="match status" value="1"/>
</dbReference>
<feature type="domain" description="3'-5' exonuclease" evidence="2">
    <location>
        <begin position="477"/>
        <end position="639"/>
    </location>
</feature>
<evidence type="ECO:0000259" key="2">
    <source>
        <dbReference type="Pfam" id="PF01612"/>
    </source>
</evidence>
<dbReference type="GO" id="GO:0006139">
    <property type="term" value="P:nucleobase-containing compound metabolic process"/>
    <property type="evidence" value="ECO:0007669"/>
    <property type="project" value="InterPro"/>
</dbReference>
<feature type="compositionally biased region" description="Acidic residues" evidence="1">
    <location>
        <begin position="782"/>
        <end position="797"/>
    </location>
</feature>
<dbReference type="InterPro" id="IPR002562">
    <property type="entry name" value="3'-5'_exonuclease_dom"/>
</dbReference>
<dbReference type="Gene3D" id="3.30.420.10">
    <property type="entry name" value="Ribonuclease H-like superfamily/Ribonuclease H"/>
    <property type="match status" value="1"/>
</dbReference>
<feature type="region of interest" description="Disordered" evidence="1">
    <location>
        <begin position="751"/>
        <end position="797"/>
    </location>
</feature>
<feature type="domain" description="DUF6729" evidence="3">
    <location>
        <begin position="96"/>
        <end position="284"/>
    </location>
</feature>
<keyword evidence="5" id="KW-1185">Reference proteome</keyword>
<feature type="compositionally biased region" description="Polar residues" evidence="1">
    <location>
        <begin position="768"/>
        <end position="781"/>
    </location>
</feature>
<dbReference type="PANTHER" id="PTHR47765">
    <property type="entry name" value="3'-5' EXONUCLEASE DOMAIN-CONTAINING PROTEIN"/>
    <property type="match status" value="1"/>
</dbReference>
<dbReference type="PANTHER" id="PTHR47765:SF2">
    <property type="entry name" value="EXONUCLEASE MUT-7 HOMOLOG"/>
    <property type="match status" value="1"/>
</dbReference>
<accession>A0AAD6RY34</accession>
<name>A0AAD6RY34_9AGAR</name>
<dbReference type="GO" id="GO:0008408">
    <property type="term" value="F:3'-5' exonuclease activity"/>
    <property type="evidence" value="ECO:0007669"/>
    <property type="project" value="InterPro"/>
</dbReference>
<protein>
    <recommendedName>
        <fullName evidence="6">3'-5' exonuclease domain-containing protein</fullName>
    </recommendedName>
</protein>
<comment type="caution">
    <text evidence="4">The sequence shown here is derived from an EMBL/GenBank/DDBJ whole genome shotgun (WGS) entry which is preliminary data.</text>
</comment>
<dbReference type="InterPro" id="IPR012337">
    <property type="entry name" value="RNaseH-like_sf"/>
</dbReference>
<dbReference type="InterPro" id="IPR052408">
    <property type="entry name" value="Exonuclease_MUT-7-like"/>
</dbReference>
<sequence length="1380" mass="154804">MLLLVCLFNFKEHKLRHKEVPFPFLPSESADREFDNDSEVDSDFEELLDEPAPKSLPEEEKVDSTGIIALYLGSIKAKLTSEMSGNSWPTCYTQGSFWIHPPAPIFALVKQVNPAPLYYPSVFVWLPHLFKLGTVLTCSNKECQHYHSTHHPITFKGYNDKPIARRVVALDRVYYVLTVRFHCKKQNDSGCGQSWNMYNPLILDQLDRGLADCFPAFFTARSGIDKTLMTLIRAGIAHRLSASAWSKILRELHVRDHDLRELQYLYAIHREKKITKNLNIAEQSYEPFSAFDDKSKYAGFYPSRWYINNVYMDYMQHIRPILDQCIAALRAYIIKWDHSFKVPKYLMKLNGVMVFVALFTIVNEFEQIRFQAFVPTKSLSHIHAALEGISQSLQAHGLPQPVLGFTDNVASDAATFMQYLPSLAAGVSPVELSEFSTLPQLILPDGVTWHLCQGYREIDIACGNILELVTDEDDDNKLVDIGFDMEWEFTTGIGASGPQKTALIQIAVNDVVYMLYVHPLKELPPSLGLLLCSKSYLKIGKQITADFQKLARDFPQLELPEKRKAGYTTTLDIGTLAAKKNVVHNASASLSAIVAATLGLYLSKEARVSSWSTPNYSDAQINYAALDAYVLLMLVNKLRTFQTDNQPLSSLTPLGQHVSLHVRHHVVAYGTIIAQPTHFEDPNGVKINVSTTKTRALIHIDKVLAPACVMPHHKASLSELQNGRESFEAVVSISSLKTRSPDAAVIPMPASMEPDRVTQPPELISPPVDTQSADSSATNAEENPDIDIENLDSSESEMDTDDLYCRDFIDRIEDPAEQQFYQQMLGTVPSRILADVFHEIDKVCRTISRKHTLRRHFARAFSDTMLVPDLGDKTAVEAVLAAKGVTWDQARSKSPGWLWRRVRRYIPQKDVLHHILSEFFTAWADVKCSVTNLPLFSAETRQKVQGVLNDVKKGWVSDPVGITVFTVEGIDKNSLTLYHCIRGTNSVEGAVHNPLRRNFAALNASPELADSLAADWRHRHNVDCGALHKDNIKYSGHYDPWLDDDIFRLKADIEWKTPPTVSVHRVIQDTSPLSFAPTQEQFGITGIPMTLRAKNDFLGSVASVEGEVQKVYPAKLHLSALKTKRDNVYDYLAHAQRTKFAVAPVHTQQEFDLFKAAMLPGGNFFSVQGKPNFDQMAVWWSSQANGKTVFYKLKEHLESHHKVWEGLRKGQESLAESREQRQPHRKRIRAKTHVSHVLPAATRDNPGVVPNSQVPPPLPDDLSAMSAEFTSGFEETSNSDLPGDSTRMSYMNSEPDNLAPEIPAPLPVSISFPSSLNLSQPVLWQPPLISTAGPSEMNFISYIDSSETKPKRRRKCAVCVEAGRDGYGCPGESGRKRCKF</sequence>
<dbReference type="GO" id="GO:0003676">
    <property type="term" value="F:nucleic acid binding"/>
    <property type="evidence" value="ECO:0007669"/>
    <property type="project" value="InterPro"/>
</dbReference>
<gene>
    <name evidence="4" type="ORF">C8F04DRAFT_979056</name>
</gene>
<dbReference type="Pfam" id="PF20499">
    <property type="entry name" value="DUF6729"/>
    <property type="match status" value="1"/>
</dbReference>
<evidence type="ECO:0000313" key="5">
    <source>
        <dbReference type="Proteomes" id="UP001218188"/>
    </source>
</evidence>